<dbReference type="RefSeq" id="WP_317775176.1">
    <property type="nucleotide sequence ID" value="NZ_JAWMAJ010000216.1"/>
</dbReference>
<evidence type="ECO:0000256" key="3">
    <source>
        <dbReference type="SAM" id="SignalP"/>
    </source>
</evidence>
<dbReference type="Proteomes" id="UP001187346">
    <property type="component" value="Unassembled WGS sequence"/>
</dbReference>
<gene>
    <name evidence="4" type="ORF">R5A26_40750</name>
</gene>
<feature type="chain" id="PRO_5046629566" description="DUF916 domain-containing protein" evidence="3">
    <location>
        <begin position="25"/>
        <end position="287"/>
    </location>
</feature>
<dbReference type="Gene3D" id="2.60.40.10">
    <property type="entry name" value="Immunoglobulins"/>
    <property type="match status" value="1"/>
</dbReference>
<keyword evidence="2" id="KW-0472">Membrane</keyword>
<keyword evidence="2" id="KW-0812">Transmembrane</keyword>
<sequence length="287" mass="29928">MLSTARVLCLSLLALLAAAPTATAAEGWTVAPAGGGRATFYAEGEPGTHLQDTVSVTNPTTHPVTVRLHATGVPITFADTGVRVPARTRADIPFTVNVPTTAAPGDHTATIVARDASGREATARLQLHVSGPMLSALTVEHVAVHGNRITYELVNRGTTPLTPKLAVHATGVFGTVLDRTPRTLPVQLPPGQRLKLTEPWPDHPTLDAVDVHLTVTAPGGAQDTAAVSARFAPWGAVAGAGGALTAGAALLLVRLRLRLRLRRRRADEDDAKAEHPYTQAELTGAGM</sequence>
<evidence type="ECO:0000313" key="5">
    <source>
        <dbReference type="Proteomes" id="UP001187346"/>
    </source>
</evidence>
<keyword evidence="5" id="KW-1185">Reference proteome</keyword>
<feature type="transmembrane region" description="Helical" evidence="2">
    <location>
        <begin position="231"/>
        <end position="255"/>
    </location>
</feature>
<protein>
    <recommendedName>
        <fullName evidence="6">DUF916 domain-containing protein</fullName>
    </recommendedName>
</protein>
<comment type="caution">
    <text evidence="4">The sequence shown here is derived from an EMBL/GenBank/DDBJ whole genome shotgun (WGS) entry which is preliminary data.</text>
</comment>
<organism evidence="4 5">
    <name type="scientific">Streptomyces prunicolor</name>
    <dbReference type="NCBI Taxonomy" id="67348"/>
    <lineage>
        <taxon>Bacteria</taxon>
        <taxon>Bacillati</taxon>
        <taxon>Actinomycetota</taxon>
        <taxon>Actinomycetes</taxon>
        <taxon>Kitasatosporales</taxon>
        <taxon>Streptomycetaceae</taxon>
        <taxon>Streptomyces</taxon>
    </lineage>
</organism>
<evidence type="ECO:0000256" key="2">
    <source>
        <dbReference type="SAM" id="Phobius"/>
    </source>
</evidence>
<accession>A0ABU4FNY4</accession>
<dbReference type="EMBL" id="JAWMAJ010000216">
    <property type="protein sequence ID" value="MDV7222280.1"/>
    <property type="molecule type" value="Genomic_DNA"/>
</dbReference>
<keyword evidence="3" id="KW-0732">Signal</keyword>
<dbReference type="InterPro" id="IPR013783">
    <property type="entry name" value="Ig-like_fold"/>
</dbReference>
<feature type="region of interest" description="Disordered" evidence="1">
    <location>
        <begin position="266"/>
        <end position="287"/>
    </location>
</feature>
<keyword evidence="2" id="KW-1133">Transmembrane helix</keyword>
<evidence type="ECO:0008006" key="6">
    <source>
        <dbReference type="Google" id="ProtNLM"/>
    </source>
</evidence>
<reference evidence="4 5" key="1">
    <citation type="submission" date="2023-10" db="EMBL/GenBank/DDBJ databases">
        <title>Characterization of rhizosphere-enriched actinobacteria from wheat plants lab-grown on chernevaya soil.</title>
        <authorList>
            <person name="Tikhonova E.N."/>
            <person name="Konopkin A."/>
            <person name="Kravchenko I.K."/>
        </authorList>
    </citation>
    <scope>NUCLEOTIDE SEQUENCE [LARGE SCALE GENOMIC DNA]</scope>
    <source>
        <strain evidence="4 5">RR29</strain>
    </source>
</reference>
<evidence type="ECO:0000256" key="1">
    <source>
        <dbReference type="SAM" id="MobiDB-lite"/>
    </source>
</evidence>
<name>A0ABU4FNY4_9ACTN</name>
<proteinExistence type="predicted"/>
<evidence type="ECO:0000313" key="4">
    <source>
        <dbReference type="EMBL" id="MDV7222280.1"/>
    </source>
</evidence>
<feature type="signal peptide" evidence="3">
    <location>
        <begin position="1"/>
        <end position="24"/>
    </location>
</feature>